<keyword evidence="5 6" id="KW-0249">Electron transport</keyword>
<keyword evidence="1 6" id="KW-0813">Transport</keyword>
<keyword evidence="6" id="KW-1133">Transmembrane helix</keyword>
<evidence type="ECO:0000259" key="7">
    <source>
        <dbReference type="SMART" id="SM00900"/>
    </source>
</evidence>
<dbReference type="Pfam" id="PF04205">
    <property type="entry name" value="FMN_bind"/>
    <property type="match status" value="2"/>
</dbReference>
<keyword evidence="6" id="KW-1278">Translocase</keyword>
<keyword evidence="6" id="KW-0472">Membrane</keyword>
<dbReference type="SMART" id="SM00900">
    <property type="entry name" value="FMN_bind"/>
    <property type="match status" value="2"/>
</dbReference>
<dbReference type="EC" id="7.-.-.-" evidence="6"/>
<evidence type="ECO:0000256" key="1">
    <source>
        <dbReference type="ARBA" id="ARBA00022448"/>
    </source>
</evidence>
<keyword evidence="4 6" id="KW-0288">FMN</keyword>
<dbReference type="EMBL" id="CP159485">
    <property type="protein sequence ID" value="XCI29745.1"/>
    <property type="molecule type" value="Genomic_DNA"/>
</dbReference>
<dbReference type="AlphaFoldDB" id="A0AAU8HWL7"/>
<name>A0AAU8HWL7_9FIRM</name>
<feature type="domain" description="FMN-binding" evidence="7">
    <location>
        <begin position="84"/>
        <end position="165"/>
    </location>
</feature>
<sequence>MKDMIKMIAVLGLIAALSAGLLSAINDFTAPIIEQNIEDRRLKLLGEVLDADEFEEVTENEVTFNEGYKDGDFVGYVVEVEASGYGTDPISMLVGISDEFTITGIAVLSHAETPGLGDQAFEDEYVEKLEGRDLEDGFGDVDVITGATASSRAVITGARNALEDLAGALGITDEIVIDLAEVLDGVYEGTGQGYGGDIDVSVEVSGGQIVSLEILNHTETDGISDPAFEQVPDNMVDEQEVDVDTVSGATATSEGIIEAVKDALSEFGDSAQDVEAN</sequence>
<dbReference type="GO" id="GO:0009055">
    <property type="term" value="F:electron transfer activity"/>
    <property type="evidence" value="ECO:0007669"/>
    <property type="project" value="InterPro"/>
</dbReference>
<dbReference type="GO" id="GO:0010181">
    <property type="term" value="F:FMN binding"/>
    <property type="evidence" value="ECO:0007669"/>
    <property type="project" value="InterPro"/>
</dbReference>
<evidence type="ECO:0000256" key="4">
    <source>
        <dbReference type="ARBA" id="ARBA00022643"/>
    </source>
</evidence>
<keyword evidence="6" id="KW-1003">Cell membrane</keyword>
<dbReference type="GO" id="GO:0022900">
    <property type="term" value="P:electron transport chain"/>
    <property type="evidence" value="ECO:0007669"/>
    <property type="project" value="UniProtKB-UniRule"/>
</dbReference>
<evidence type="ECO:0000256" key="3">
    <source>
        <dbReference type="ARBA" id="ARBA00022630"/>
    </source>
</evidence>
<comment type="cofactor">
    <cofactor evidence="6">
        <name>FMN</name>
        <dbReference type="ChEBI" id="CHEBI:58210"/>
    </cofactor>
</comment>
<evidence type="ECO:0000256" key="5">
    <source>
        <dbReference type="ARBA" id="ARBA00022982"/>
    </source>
</evidence>
<dbReference type="Gene3D" id="3.90.1010.20">
    <property type="match status" value="2"/>
</dbReference>
<dbReference type="InterPro" id="IPR007329">
    <property type="entry name" value="FMN-bd"/>
</dbReference>
<comment type="function">
    <text evidence="6">Part of a membrane-bound complex that couples electron transfer with translocation of ions across the membrane.</text>
</comment>
<accession>A0AAU8HWL7</accession>
<gene>
    <name evidence="6" type="primary">rnfG</name>
    <name evidence="8" type="ORF">PRVXH_001087</name>
</gene>
<evidence type="ECO:0000256" key="2">
    <source>
        <dbReference type="ARBA" id="ARBA00022553"/>
    </source>
</evidence>
<reference evidence="8" key="2">
    <citation type="submission" date="2024-06" db="EMBL/GenBank/DDBJ databases">
        <authorList>
            <person name="Petrova K.O."/>
            <person name="Toshchakov S.V."/>
            <person name="Boltjanskaja Y.V."/>
            <person name="Kevbrin V.V."/>
        </authorList>
    </citation>
    <scope>NUCLEOTIDE SEQUENCE</scope>
    <source>
        <strain evidence="8">Z-710</strain>
    </source>
</reference>
<dbReference type="PANTHER" id="PTHR36118">
    <property type="entry name" value="ION-TRANSLOCATING OXIDOREDUCTASE COMPLEX SUBUNIT G"/>
    <property type="match status" value="1"/>
</dbReference>
<feature type="modified residue" description="FMN phosphoryl threonine" evidence="6">
    <location>
        <position position="148"/>
    </location>
</feature>
<keyword evidence="2 6" id="KW-0597">Phosphoprotein</keyword>
<keyword evidence="3 6" id="KW-0285">Flavoprotein</keyword>
<dbReference type="GO" id="GO:0005886">
    <property type="term" value="C:plasma membrane"/>
    <property type="evidence" value="ECO:0007669"/>
    <property type="project" value="UniProtKB-SubCell"/>
</dbReference>
<comment type="similarity">
    <text evidence="6">Belongs to the RnfG family.</text>
</comment>
<protein>
    <recommendedName>
        <fullName evidence="6">Ion-translocating oxidoreductase complex subunit G</fullName>
        <ecNumber evidence="6">7.-.-.-</ecNumber>
    </recommendedName>
    <alternativeName>
        <fullName evidence="6">Rnf electron transport complex subunit G</fullName>
    </alternativeName>
</protein>
<dbReference type="PANTHER" id="PTHR36118:SF1">
    <property type="entry name" value="ION-TRANSLOCATING OXIDOREDUCTASE COMPLEX SUBUNIT G"/>
    <property type="match status" value="1"/>
</dbReference>
<organism evidence="8">
    <name type="scientific">Proteinivorax hydrogeniformans</name>
    <dbReference type="NCBI Taxonomy" id="1826727"/>
    <lineage>
        <taxon>Bacteria</taxon>
        <taxon>Bacillati</taxon>
        <taxon>Bacillota</taxon>
        <taxon>Clostridia</taxon>
        <taxon>Eubacteriales</taxon>
        <taxon>Proteinivoracaceae</taxon>
        <taxon>Proteinivorax</taxon>
    </lineage>
</organism>
<comment type="subcellular location">
    <subcellularLocation>
        <location evidence="6">Cell membrane</location>
        <topology evidence="6">Single-pass membrane protein</topology>
    </subcellularLocation>
</comment>
<feature type="domain" description="FMN-binding" evidence="7">
    <location>
        <begin position="193"/>
        <end position="267"/>
    </location>
</feature>
<comment type="subunit">
    <text evidence="6">The complex is composed of six subunits: RnfA, RnfB, RnfC, RnfD, RnfE and RnfG.</text>
</comment>
<dbReference type="HAMAP" id="MF_00479">
    <property type="entry name" value="RsxG_RnfG"/>
    <property type="match status" value="1"/>
</dbReference>
<evidence type="ECO:0000313" key="8">
    <source>
        <dbReference type="EMBL" id="XCI29745.1"/>
    </source>
</evidence>
<reference evidence="8" key="1">
    <citation type="journal article" date="2018" name="Antonie Van Leeuwenhoek">
        <title>Proteinivorax hydrogeniformans sp. nov., an anaerobic, haloalkaliphilic bacterium fermenting proteinaceous compounds with high hydrogen production.</title>
        <authorList>
            <person name="Boltyanskaya Y."/>
            <person name="Detkova E."/>
            <person name="Pimenov N."/>
            <person name="Kevbrin V."/>
        </authorList>
    </citation>
    <scope>NUCLEOTIDE SEQUENCE</scope>
    <source>
        <strain evidence="8">Z-710</strain>
    </source>
</reference>
<proteinExistence type="inferred from homology"/>
<dbReference type="RefSeq" id="WP_353894292.1">
    <property type="nucleotide sequence ID" value="NZ_CP159485.1"/>
</dbReference>
<evidence type="ECO:0000256" key="6">
    <source>
        <dbReference type="HAMAP-Rule" id="MF_00479"/>
    </source>
</evidence>
<keyword evidence="6" id="KW-0812">Transmembrane</keyword>
<dbReference type="InterPro" id="IPR010209">
    <property type="entry name" value="Ion_transpt_RnfG/RsxG"/>
</dbReference>